<keyword evidence="1" id="KW-1133">Transmembrane helix</keyword>
<organism evidence="2">
    <name type="scientific">hydrothermal vent metagenome</name>
    <dbReference type="NCBI Taxonomy" id="652676"/>
    <lineage>
        <taxon>unclassified sequences</taxon>
        <taxon>metagenomes</taxon>
        <taxon>ecological metagenomes</taxon>
    </lineage>
</organism>
<dbReference type="NCBIfam" id="TIGR02281">
    <property type="entry name" value="clan_AA_DTGA"/>
    <property type="match status" value="1"/>
</dbReference>
<dbReference type="Pfam" id="PF13975">
    <property type="entry name" value="gag-asp_proteas"/>
    <property type="match status" value="1"/>
</dbReference>
<dbReference type="InterPro" id="IPR021109">
    <property type="entry name" value="Peptidase_aspartic_dom_sf"/>
</dbReference>
<keyword evidence="1" id="KW-0472">Membrane</keyword>
<dbReference type="EMBL" id="UOFL01000034">
    <property type="protein sequence ID" value="VAW71991.1"/>
    <property type="molecule type" value="Genomic_DNA"/>
</dbReference>
<name>A0A3B0XWS6_9ZZZZ</name>
<reference evidence="2" key="1">
    <citation type="submission" date="2018-06" db="EMBL/GenBank/DDBJ databases">
        <authorList>
            <person name="Zhirakovskaya E."/>
        </authorList>
    </citation>
    <scope>NUCLEOTIDE SEQUENCE</scope>
</reference>
<sequence>MTQSQDPFKHSPDRQANDQQLSRMGGIMMMAGWIVFFGLLTMFFSNYLNPRSKGRITSTGDRVVTVYRNINNQYLSQGKINGKDVVYLIDTGASGISIPTKVARRLGLRAGAPSKVITANGIGTVYLTTVKQLELGPIIIKNIRAHINPGLTDNQILLGMRVLRQLDIRIKGNTMTLRQNK</sequence>
<gene>
    <name evidence="2" type="ORF">MNBD_GAMMA12-2994</name>
</gene>
<dbReference type="CDD" id="cd05483">
    <property type="entry name" value="retropepsin_like_bacteria"/>
    <property type="match status" value="1"/>
</dbReference>
<keyword evidence="1" id="KW-0812">Transmembrane</keyword>
<feature type="transmembrane region" description="Helical" evidence="1">
    <location>
        <begin position="27"/>
        <end position="48"/>
    </location>
</feature>
<evidence type="ECO:0000313" key="2">
    <source>
        <dbReference type="EMBL" id="VAW71991.1"/>
    </source>
</evidence>
<dbReference type="Gene3D" id="2.40.70.10">
    <property type="entry name" value="Acid Proteases"/>
    <property type="match status" value="1"/>
</dbReference>
<accession>A0A3B0XWS6</accession>
<dbReference type="AlphaFoldDB" id="A0A3B0XWS6"/>
<proteinExistence type="predicted"/>
<evidence type="ECO:0008006" key="3">
    <source>
        <dbReference type="Google" id="ProtNLM"/>
    </source>
</evidence>
<dbReference type="SUPFAM" id="SSF50630">
    <property type="entry name" value="Acid proteases"/>
    <property type="match status" value="1"/>
</dbReference>
<dbReference type="InterPro" id="IPR034122">
    <property type="entry name" value="Retropepsin-like_bacterial"/>
</dbReference>
<evidence type="ECO:0000256" key="1">
    <source>
        <dbReference type="SAM" id="Phobius"/>
    </source>
</evidence>
<dbReference type="InterPro" id="IPR011969">
    <property type="entry name" value="Clan_AA_Asp_peptidase_C"/>
</dbReference>
<protein>
    <recommendedName>
        <fullName evidence="3">Aspartyl protease</fullName>
    </recommendedName>
</protein>